<proteinExistence type="inferred from homology"/>
<comment type="similarity">
    <text evidence="10 12">Belongs to the ApbE family.</text>
</comment>
<evidence type="ECO:0000256" key="3">
    <source>
        <dbReference type="ARBA" id="ARBA00022630"/>
    </source>
</evidence>
<sequence length="327" mass="35749">MTKRQTSFSRPRRALAALAVIAMLFSGCGSQKSRFSRSFPELFDTVGTLTVYCGSQEEFDSLYSLALDELTRLDRLFDIYSEESGGLSQLNREKSLKEPHGDILELLELGRTMHRSSGGKLNIAIGSVISCWREAREQGVLPEESRLISLSEHCGIDSIELSSDEIIITDPGVSLDVGAIAKGYACDKAAKLLILEGAASFALDLGGNVLTHGKKPEGDWQIGIKDPDGGVLMVLDMQDGSVVTSGDYERFYLVDGKRYSHIIDPETLYPPELYRSVTVICQSSAYADALSTALFCMELTSGSRLLEEYSARAVWVLADGSTVCSWE</sequence>
<evidence type="ECO:0000256" key="2">
    <source>
        <dbReference type="ARBA" id="ARBA00016337"/>
    </source>
</evidence>
<dbReference type="SUPFAM" id="SSF143631">
    <property type="entry name" value="ApbE-like"/>
    <property type="match status" value="1"/>
</dbReference>
<keyword evidence="12" id="KW-0449">Lipoprotein</keyword>
<dbReference type="AlphaFoldDB" id="A0A9D1NRH5"/>
<keyword evidence="12" id="KW-0997">Cell inner membrane</keyword>
<protein>
    <recommendedName>
        <fullName evidence="2 10">FAD:protein FMN transferase</fullName>
        <ecNumber evidence="1 10">2.7.1.180</ecNumber>
    </recommendedName>
    <alternativeName>
        <fullName evidence="8 10">Flavin transferase</fullName>
    </alternativeName>
</protein>
<reference evidence="13" key="1">
    <citation type="submission" date="2020-10" db="EMBL/GenBank/DDBJ databases">
        <authorList>
            <person name="Gilroy R."/>
        </authorList>
    </citation>
    <scope>NUCLEOTIDE SEQUENCE</scope>
    <source>
        <strain evidence="13">1370</strain>
    </source>
</reference>
<dbReference type="Gene3D" id="3.10.520.10">
    <property type="entry name" value="ApbE-like domains"/>
    <property type="match status" value="1"/>
</dbReference>
<accession>A0A9D1NRH5</accession>
<dbReference type="GO" id="GO:0005886">
    <property type="term" value="C:plasma membrane"/>
    <property type="evidence" value="ECO:0007669"/>
    <property type="project" value="UniProtKB-SubCell"/>
</dbReference>
<dbReference type="EC" id="2.7.1.180" evidence="1 10"/>
<evidence type="ECO:0000256" key="8">
    <source>
        <dbReference type="ARBA" id="ARBA00031306"/>
    </source>
</evidence>
<comment type="cofactor">
    <cofactor evidence="11">
        <name>Mg(2+)</name>
        <dbReference type="ChEBI" id="CHEBI:18420"/>
    </cofactor>
    <cofactor evidence="11">
        <name>Mn(2+)</name>
        <dbReference type="ChEBI" id="CHEBI:29035"/>
    </cofactor>
    <text evidence="11">Magnesium. Can also use manganese.</text>
</comment>
<dbReference type="InterPro" id="IPR003374">
    <property type="entry name" value="ApbE-like_sf"/>
</dbReference>
<feature type="binding site" evidence="11">
    <location>
        <position position="288"/>
    </location>
    <ligand>
        <name>Mg(2+)</name>
        <dbReference type="ChEBI" id="CHEBI:18420"/>
    </ligand>
</feature>
<keyword evidence="6 10" id="KW-0274">FAD</keyword>
<evidence type="ECO:0000256" key="11">
    <source>
        <dbReference type="PIRSR" id="PIRSR006268-2"/>
    </source>
</evidence>
<comment type="caution">
    <text evidence="13">The sequence shown here is derived from an EMBL/GenBank/DDBJ whole genome shotgun (WGS) entry which is preliminary data.</text>
</comment>
<evidence type="ECO:0000256" key="9">
    <source>
        <dbReference type="ARBA" id="ARBA00048540"/>
    </source>
</evidence>
<dbReference type="InterPro" id="IPR024932">
    <property type="entry name" value="ApbE"/>
</dbReference>
<dbReference type="GO" id="GO:0016740">
    <property type="term" value="F:transferase activity"/>
    <property type="evidence" value="ECO:0007669"/>
    <property type="project" value="UniProtKB-UniRule"/>
</dbReference>
<comment type="subcellular location">
    <subcellularLocation>
        <location evidence="12">Cell inner membrane</location>
        <topology evidence="12">Lipid-anchor</topology>
        <orientation evidence="12">Periplasmic side</orientation>
    </subcellularLocation>
</comment>
<dbReference type="GO" id="GO:0046872">
    <property type="term" value="F:metal ion binding"/>
    <property type="evidence" value="ECO:0007669"/>
    <property type="project" value="UniProtKB-UniRule"/>
</dbReference>
<feature type="binding site" evidence="11">
    <location>
        <position position="179"/>
    </location>
    <ligand>
        <name>Mg(2+)</name>
        <dbReference type="ChEBI" id="CHEBI:18420"/>
    </ligand>
</feature>
<dbReference type="Proteomes" id="UP000823960">
    <property type="component" value="Unassembled WGS sequence"/>
</dbReference>
<dbReference type="PANTHER" id="PTHR30040">
    <property type="entry name" value="THIAMINE BIOSYNTHESIS LIPOPROTEIN APBE"/>
    <property type="match status" value="1"/>
</dbReference>
<feature type="binding site" evidence="11">
    <location>
        <position position="292"/>
    </location>
    <ligand>
        <name>Mg(2+)</name>
        <dbReference type="ChEBI" id="CHEBI:18420"/>
    </ligand>
</feature>
<evidence type="ECO:0000256" key="1">
    <source>
        <dbReference type="ARBA" id="ARBA00011955"/>
    </source>
</evidence>
<evidence type="ECO:0000256" key="4">
    <source>
        <dbReference type="ARBA" id="ARBA00022679"/>
    </source>
</evidence>
<evidence type="ECO:0000256" key="12">
    <source>
        <dbReference type="RuleBase" id="RU363002"/>
    </source>
</evidence>
<keyword evidence="4 10" id="KW-0808">Transferase</keyword>
<dbReference type="Pfam" id="PF02424">
    <property type="entry name" value="ApbE"/>
    <property type="match status" value="1"/>
</dbReference>
<dbReference type="EMBL" id="DVOL01000079">
    <property type="protein sequence ID" value="HIV11137.1"/>
    <property type="molecule type" value="Genomic_DNA"/>
</dbReference>
<evidence type="ECO:0000256" key="5">
    <source>
        <dbReference type="ARBA" id="ARBA00022723"/>
    </source>
</evidence>
<keyword evidence="12" id="KW-0472">Membrane</keyword>
<comment type="function">
    <text evidence="12">Flavin transferase that catalyzes the transfer of the FMN moiety of FAD and its covalent binding to the hydroxyl group of a threonine residue in a target flavoprotein.</text>
</comment>
<keyword evidence="7 10" id="KW-0460">Magnesium</keyword>
<name>A0A9D1NRH5_9FIRM</name>
<evidence type="ECO:0000313" key="13">
    <source>
        <dbReference type="EMBL" id="HIV11137.1"/>
    </source>
</evidence>
<dbReference type="PROSITE" id="PS51257">
    <property type="entry name" value="PROKAR_LIPOPROTEIN"/>
    <property type="match status" value="1"/>
</dbReference>
<keyword evidence="3 10" id="KW-0285">Flavoprotein</keyword>
<gene>
    <name evidence="13" type="ORF">IAD28_05545</name>
</gene>
<comment type="catalytic activity">
    <reaction evidence="9 10 12">
        <text>L-threonyl-[protein] + FAD = FMN-L-threonyl-[protein] + AMP + H(+)</text>
        <dbReference type="Rhea" id="RHEA:36847"/>
        <dbReference type="Rhea" id="RHEA-COMP:11060"/>
        <dbReference type="Rhea" id="RHEA-COMP:11061"/>
        <dbReference type="ChEBI" id="CHEBI:15378"/>
        <dbReference type="ChEBI" id="CHEBI:30013"/>
        <dbReference type="ChEBI" id="CHEBI:57692"/>
        <dbReference type="ChEBI" id="CHEBI:74257"/>
        <dbReference type="ChEBI" id="CHEBI:456215"/>
        <dbReference type="EC" id="2.7.1.180"/>
    </reaction>
</comment>
<evidence type="ECO:0000256" key="7">
    <source>
        <dbReference type="ARBA" id="ARBA00022842"/>
    </source>
</evidence>
<evidence type="ECO:0000256" key="6">
    <source>
        <dbReference type="ARBA" id="ARBA00022827"/>
    </source>
</evidence>
<keyword evidence="12" id="KW-1003">Cell membrane</keyword>
<keyword evidence="5 10" id="KW-0479">Metal-binding</keyword>
<organism evidence="13 14">
    <name type="scientific">Candidatus Faeciplasma avium</name>
    <dbReference type="NCBI Taxonomy" id="2840798"/>
    <lineage>
        <taxon>Bacteria</taxon>
        <taxon>Bacillati</taxon>
        <taxon>Bacillota</taxon>
        <taxon>Clostridia</taxon>
        <taxon>Eubacteriales</taxon>
        <taxon>Oscillospiraceae</taxon>
        <taxon>Oscillospiraceae incertae sedis</taxon>
        <taxon>Candidatus Faeciplasma</taxon>
    </lineage>
</organism>
<evidence type="ECO:0000256" key="10">
    <source>
        <dbReference type="PIRNR" id="PIRNR006268"/>
    </source>
</evidence>
<dbReference type="PIRSF" id="PIRSF006268">
    <property type="entry name" value="ApbE"/>
    <property type="match status" value="1"/>
</dbReference>
<reference evidence="13" key="2">
    <citation type="journal article" date="2021" name="PeerJ">
        <title>Extensive microbial diversity within the chicken gut microbiome revealed by metagenomics and culture.</title>
        <authorList>
            <person name="Gilroy R."/>
            <person name="Ravi A."/>
            <person name="Getino M."/>
            <person name="Pursley I."/>
            <person name="Horton D.L."/>
            <person name="Alikhan N.F."/>
            <person name="Baker D."/>
            <person name="Gharbi K."/>
            <person name="Hall N."/>
            <person name="Watson M."/>
            <person name="Adriaenssens E.M."/>
            <person name="Foster-Nyarko E."/>
            <person name="Jarju S."/>
            <person name="Secka A."/>
            <person name="Antonio M."/>
            <person name="Oren A."/>
            <person name="Chaudhuri R.R."/>
            <person name="La Ragione R."/>
            <person name="Hildebrand F."/>
            <person name="Pallen M.J."/>
        </authorList>
    </citation>
    <scope>NUCLEOTIDE SEQUENCE</scope>
    <source>
        <strain evidence="13">1370</strain>
    </source>
</reference>
<dbReference type="PANTHER" id="PTHR30040:SF2">
    <property type="entry name" value="FAD:PROTEIN FMN TRANSFERASE"/>
    <property type="match status" value="1"/>
</dbReference>
<evidence type="ECO:0000313" key="14">
    <source>
        <dbReference type="Proteomes" id="UP000823960"/>
    </source>
</evidence>